<dbReference type="OrthoDB" id="3767038at2759"/>
<protein>
    <submittedName>
        <fullName evidence="2">Uncharacterized protein</fullName>
    </submittedName>
</protein>
<reference evidence="2 3" key="1">
    <citation type="submission" date="2019-04" db="EMBL/GenBank/DDBJ databases">
        <title>Friends and foes A comparative genomics study of 23 Aspergillus species from section Flavi.</title>
        <authorList>
            <consortium name="DOE Joint Genome Institute"/>
            <person name="Kjaerbolling I."/>
            <person name="Vesth T."/>
            <person name="Frisvad J.C."/>
            <person name="Nybo J.L."/>
            <person name="Theobald S."/>
            <person name="Kildgaard S."/>
            <person name="Isbrandt T."/>
            <person name="Kuo A."/>
            <person name="Sato A."/>
            <person name="Lyhne E.K."/>
            <person name="Kogle M.E."/>
            <person name="Wiebenga A."/>
            <person name="Kun R.S."/>
            <person name="Lubbers R.J."/>
            <person name="Makela M.R."/>
            <person name="Barry K."/>
            <person name="Chovatia M."/>
            <person name="Clum A."/>
            <person name="Daum C."/>
            <person name="Haridas S."/>
            <person name="He G."/>
            <person name="LaButti K."/>
            <person name="Lipzen A."/>
            <person name="Mondo S."/>
            <person name="Riley R."/>
            <person name="Salamov A."/>
            <person name="Simmons B.A."/>
            <person name="Magnuson J.K."/>
            <person name="Henrissat B."/>
            <person name="Mortensen U.H."/>
            <person name="Larsen T.O."/>
            <person name="Devries R.P."/>
            <person name="Grigoriev I.V."/>
            <person name="Machida M."/>
            <person name="Baker S.E."/>
            <person name="Andersen M.R."/>
        </authorList>
    </citation>
    <scope>NUCLEOTIDE SEQUENCE [LARGE SCALE GENOMIC DNA]</scope>
    <source>
        <strain evidence="2 3">CBS 117625</strain>
    </source>
</reference>
<evidence type="ECO:0000256" key="1">
    <source>
        <dbReference type="SAM" id="Phobius"/>
    </source>
</evidence>
<keyword evidence="1" id="KW-0812">Transmembrane</keyword>
<dbReference type="EMBL" id="ML743558">
    <property type="protein sequence ID" value="KAE8141378.1"/>
    <property type="molecule type" value="Genomic_DNA"/>
</dbReference>
<evidence type="ECO:0000313" key="2">
    <source>
        <dbReference type="EMBL" id="KAE8141378.1"/>
    </source>
</evidence>
<feature type="transmembrane region" description="Helical" evidence="1">
    <location>
        <begin position="59"/>
        <end position="81"/>
    </location>
</feature>
<dbReference type="Proteomes" id="UP000325672">
    <property type="component" value="Unassembled WGS sequence"/>
</dbReference>
<feature type="transmembrane region" description="Helical" evidence="1">
    <location>
        <begin position="31"/>
        <end position="53"/>
    </location>
</feature>
<keyword evidence="1" id="KW-0472">Membrane</keyword>
<sequence length="126" mass="14435">MDSFPPPPALVKLYRMVEDSKSAFCRKHEECALAMMLVALCIASFLCVLDLLGYTSAHIFILSVLLSTTLCDAYYVIWRLLQVEALQMRDTWIQILGQRFSRLSAFRQGNLAKSSMIREPLWFPRG</sequence>
<dbReference type="AlphaFoldDB" id="A0A5N6T4Y9"/>
<keyword evidence="3" id="KW-1185">Reference proteome</keyword>
<organism evidence="2 3">
    <name type="scientific">Aspergillus pseudotamarii</name>
    <dbReference type="NCBI Taxonomy" id="132259"/>
    <lineage>
        <taxon>Eukaryota</taxon>
        <taxon>Fungi</taxon>
        <taxon>Dikarya</taxon>
        <taxon>Ascomycota</taxon>
        <taxon>Pezizomycotina</taxon>
        <taxon>Eurotiomycetes</taxon>
        <taxon>Eurotiomycetidae</taxon>
        <taxon>Eurotiales</taxon>
        <taxon>Aspergillaceae</taxon>
        <taxon>Aspergillus</taxon>
        <taxon>Aspergillus subgen. Circumdati</taxon>
    </lineage>
</organism>
<name>A0A5N6T4Y9_ASPPS</name>
<accession>A0A5N6T4Y9</accession>
<dbReference type="RefSeq" id="XP_031917441.1">
    <property type="nucleotide sequence ID" value="XM_032053625.1"/>
</dbReference>
<dbReference type="GeneID" id="43637835"/>
<keyword evidence="1" id="KW-1133">Transmembrane helix</keyword>
<proteinExistence type="predicted"/>
<gene>
    <name evidence="2" type="ORF">BDV38DRAFT_237789</name>
</gene>
<evidence type="ECO:0000313" key="3">
    <source>
        <dbReference type="Proteomes" id="UP000325672"/>
    </source>
</evidence>